<sequence>MSQPKYPRKFKFVGGPSRKRRRCANPSAGDPESTSTNNVQKMMQPVFAVQNTANNPSNPEGNDGYAAPDAASGNVDAATTTRPSVTSLIDEPSVPPTALLQDWSTFIGQQMATDALEAALSYNDPFNLSGARFHLATSTDIDLDNDAAFDISLSSPEDCVSGGHGPP</sequence>
<name>A0ACC3D8A2_9PEZI</name>
<accession>A0ACC3D8A2</accession>
<protein>
    <submittedName>
        <fullName evidence="1">Uncharacterized protein</fullName>
    </submittedName>
</protein>
<evidence type="ECO:0000313" key="1">
    <source>
        <dbReference type="EMBL" id="KAK3063473.1"/>
    </source>
</evidence>
<proteinExistence type="predicted"/>
<gene>
    <name evidence="1" type="ORF">LTS18_000150</name>
</gene>
<keyword evidence="2" id="KW-1185">Reference proteome</keyword>
<organism evidence="1 2">
    <name type="scientific">Coniosporium uncinatum</name>
    <dbReference type="NCBI Taxonomy" id="93489"/>
    <lineage>
        <taxon>Eukaryota</taxon>
        <taxon>Fungi</taxon>
        <taxon>Dikarya</taxon>
        <taxon>Ascomycota</taxon>
        <taxon>Pezizomycotina</taxon>
        <taxon>Dothideomycetes</taxon>
        <taxon>Dothideomycetes incertae sedis</taxon>
        <taxon>Coniosporium</taxon>
    </lineage>
</organism>
<evidence type="ECO:0000313" key="2">
    <source>
        <dbReference type="Proteomes" id="UP001186974"/>
    </source>
</evidence>
<dbReference type="Proteomes" id="UP001186974">
    <property type="component" value="Unassembled WGS sequence"/>
</dbReference>
<reference evidence="1" key="1">
    <citation type="submission" date="2024-09" db="EMBL/GenBank/DDBJ databases">
        <title>Black Yeasts Isolated from many extreme environments.</title>
        <authorList>
            <person name="Coleine C."/>
            <person name="Stajich J.E."/>
            <person name="Selbmann L."/>
        </authorList>
    </citation>
    <scope>NUCLEOTIDE SEQUENCE</scope>
    <source>
        <strain evidence="1">CCFEE 5737</strain>
    </source>
</reference>
<comment type="caution">
    <text evidence="1">The sequence shown here is derived from an EMBL/GenBank/DDBJ whole genome shotgun (WGS) entry which is preliminary data.</text>
</comment>
<feature type="non-terminal residue" evidence="1">
    <location>
        <position position="167"/>
    </location>
</feature>
<dbReference type="EMBL" id="JAWDJW010006835">
    <property type="protein sequence ID" value="KAK3063473.1"/>
    <property type="molecule type" value="Genomic_DNA"/>
</dbReference>